<proteinExistence type="predicted"/>
<evidence type="ECO:0000313" key="1">
    <source>
        <dbReference type="EMBL" id="KAF5568480.1"/>
    </source>
</evidence>
<dbReference type="Proteomes" id="UP000582016">
    <property type="component" value="Unassembled WGS sequence"/>
</dbReference>
<organism evidence="1 2">
    <name type="scientific">Fusarium phyllophilum</name>
    <dbReference type="NCBI Taxonomy" id="47803"/>
    <lineage>
        <taxon>Eukaryota</taxon>
        <taxon>Fungi</taxon>
        <taxon>Dikarya</taxon>
        <taxon>Ascomycota</taxon>
        <taxon>Pezizomycotina</taxon>
        <taxon>Sordariomycetes</taxon>
        <taxon>Hypocreomycetidae</taxon>
        <taxon>Hypocreales</taxon>
        <taxon>Nectriaceae</taxon>
        <taxon>Fusarium</taxon>
        <taxon>Fusarium fujikuroi species complex</taxon>
    </lineage>
</organism>
<gene>
    <name evidence="1" type="ORF">FPHYL_2728</name>
</gene>
<protein>
    <submittedName>
        <fullName evidence="1">Dihydroxyacid dehydratase</fullName>
    </submittedName>
</protein>
<comment type="caution">
    <text evidence="1">The sequence shown here is derived from an EMBL/GenBank/DDBJ whole genome shotgun (WGS) entry which is preliminary data.</text>
</comment>
<dbReference type="EMBL" id="JAAOAQ010000083">
    <property type="protein sequence ID" value="KAF5568480.1"/>
    <property type="molecule type" value="Genomic_DNA"/>
</dbReference>
<accession>A0A8H5NLG9</accession>
<evidence type="ECO:0000313" key="2">
    <source>
        <dbReference type="Proteomes" id="UP000582016"/>
    </source>
</evidence>
<keyword evidence="2" id="KW-1185">Reference proteome</keyword>
<dbReference type="OrthoDB" id="2532955at2759"/>
<sequence>MNNPPQTHDLMIVFDAVTGGTFGLAALKQAIPDIINFVALAGCFERIGVLAYRNYAYTAEKVVEWSGWCNPSYDLSSPSTDDILKFVKDLEMPDDSEYKLDCASKTAFAKVYQEIRSNGTIIFLYNHAPPLLEDMRGPRYYLEQMLLAEYGETGPLFGNWMKGVNALAGLASDKKAVVLSFSFGYADRTSDWSPYLYLSFMTEGEFYLTAYSDISRLTICLLLTWMQADGNINIPHSSRTTYKKAPLLLDRGLEANMEMFCGQDNGNLEFLSIHTAPRNCLRVPYGGVNNNNQQLSKFTSRNLARNYINCSEYSKNVIAKHIDRIIRTNVSVITIHPLFVQLWAAVCLDQTGNDIKRTFLERFKAHIDQISDPGDKRQAQTWLEKSYTFFHTIIQEYDSAQGSLGDTV</sequence>
<dbReference type="AlphaFoldDB" id="A0A8H5NLG9"/>
<name>A0A8H5NLG9_9HYPO</name>
<reference evidence="1 2" key="1">
    <citation type="submission" date="2020-05" db="EMBL/GenBank/DDBJ databases">
        <title>Identification and distribution of gene clusters putatively required for synthesis of sphingolipid metabolism inhibitors in phylogenetically diverse species of the filamentous fungus Fusarium.</title>
        <authorList>
            <person name="Kim H.-S."/>
            <person name="Busman M."/>
            <person name="Brown D.W."/>
            <person name="Divon H."/>
            <person name="Uhlig S."/>
            <person name="Proctor R.H."/>
        </authorList>
    </citation>
    <scope>NUCLEOTIDE SEQUENCE [LARGE SCALE GENOMIC DNA]</scope>
    <source>
        <strain evidence="1 2">NRRL 13617</strain>
    </source>
</reference>